<evidence type="ECO:0000313" key="3">
    <source>
        <dbReference type="Proteomes" id="UP000245634"/>
    </source>
</evidence>
<keyword evidence="3" id="KW-1185">Reference proteome</keyword>
<organism evidence="2 3">
    <name type="scientific">Tumebacillus permanentifrigoris</name>
    <dbReference type="NCBI Taxonomy" id="378543"/>
    <lineage>
        <taxon>Bacteria</taxon>
        <taxon>Bacillati</taxon>
        <taxon>Bacillota</taxon>
        <taxon>Bacilli</taxon>
        <taxon>Bacillales</taxon>
        <taxon>Alicyclobacillaceae</taxon>
        <taxon>Tumebacillus</taxon>
    </lineage>
</organism>
<dbReference type="InterPro" id="IPR025235">
    <property type="entry name" value="DUF4178"/>
</dbReference>
<comment type="caution">
    <text evidence="2">The sequence shown here is derived from an EMBL/GenBank/DDBJ whole genome shotgun (WGS) entry which is preliminary data.</text>
</comment>
<dbReference type="Pfam" id="PF13785">
    <property type="entry name" value="DUF4178"/>
    <property type="match status" value="1"/>
</dbReference>
<proteinExistence type="predicted"/>
<reference evidence="2 3" key="1">
    <citation type="submission" date="2018-05" db="EMBL/GenBank/DDBJ databases">
        <title>Genomic Encyclopedia of Type Strains, Phase IV (KMG-IV): sequencing the most valuable type-strain genomes for metagenomic binning, comparative biology and taxonomic classification.</title>
        <authorList>
            <person name="Goeker M."/>
        </authorList>
    </citation>
    <scope>NUCLEOTIDE SEQUENCE [LARGE SCALE GENOMIC DNA]</scope>
    <source>
        <strain evidence="2 3">DSM 18773</strain>
    </source>
</reference>
<name>A0A316DDN7_9BACL</name>
<dbReference type="AlphaFoldDB" id="A0A316DDN7"/>
<accession>A0A316DDN7</accession>
<dbReference type="EMBL" id="QGGL01000006">
    <property type="protein sequence ID" value="PWK13767.1"/>
    <property type="molecule type" value="Genomic_DNA"/>
</dbReference>
<protein>
    <submittedName>
        <fullName evidence="2">Uncharacterized protein DUF4178</fullName>
    </submittedName>
</protein>
<gene>
    <name evidence="2" type="ORF">C7459_10646</name>
</gene>
<dbReference type="RefSeq" id="WP_109688224.1">
    <property type="nucleotide sequence ID" value="NZ_QGGL01000006.1"/>
</dbReference>
<evidence type="ECO:0000313" key="2">
    <source>
        <dbReference type="EMBL" id="PWK13767.1"/>
    </source>
</evidence>
<dbReference type="Proteomes" id="UP000245634">
    <property type="component" value="Unassembled WGS sequence"/>
</dbReference>
<dbReference type="OrthoDB" id="2381171at2"/>
<sequence length="173" mass="19933">MSVFDRIKNIWRANNNEAPQVVQRTLTNLKIGDIISYDLEDYKVEGVTTYRSGGQVKYGYLLSGPRNGYLMVEPRESIRVYLYETLDARLENPEAINQEMVYDDVSYFEQARGEFSVNVQGRSAFNSYDILYWWLHVSDDGGAMLFEWQSGEIIIRVGNKVKPSEVRILPGSE</sequence>
<evidence type="ECO:0000259" key="1">
    <source>
        <dbReference type="Pfam" id="PF13785"/>
    </source>
</evidence>
<feature type="domain" description="DUF4178" evidence="1">
    <location>
        <begin position="30"/>
        <end position="163"/>
    </location>
</feature>